<name>A0ABX8B2V9_9BACT</name>
<keyword evidence="6" id="KW-0998">Cell outer membrane</keyword>
<keyword evidence="3" id="KW-1134">Transmembrane beta strand</keyword>
<feature type="domain" description="TonB-dependent transporter Oar-like beta-barrel" evidence="8">
    <location>
        <begin position="243"/>
        <end position="1047"/>
    </location>
</feature>
<dbReference type="InterPro" id="IPR037066">
    <property type="entry name" value="Plug_dom_sf"/>
</dbReference>
<gene>
    <name evidence="9" type="ORF">J8C05_15115</name>
</gene>
<comment type="subcellular location">
    <subcellularLocation>
        <location evidence="1">Cell outer membrane</location>
        <topology evidence="1">Multi-pass membrane protein</topology>
    </subcellularLocation>
</comment>
<evidence type="ECO:0000256" key="6">
    <source>
        <dbReference type="ARBA" id="ARBA00023237"/>
    </source>
</evidence>
<protein>
    <submittedName>
        <fullName evidence="9">TonB-dependent receptor</fullName>
    </submittedName>
</protein>
<dbReference type="InterPro" id="IPR039426">
    <property type="entry name" value="TonB-dep_rcpt-like"/>
</dbReference>
<accession>A0ABX8B2V9</accession>
<evidence type="ECO:0000256" key="4">
    <source>
        <dbReference type="ARBA" id="ARBA00022692"/>
    </source>
</evidence>
<dbReference type="InterPro" id="IPR036942">
    <property type="entry name" value="Beta-barrel_TonB_sf"/>
</dbReference>
<reference evidence="9 10" key="1">
    <citation type="submission" date="2021-03" db="EMBL/GenBank/DDBJ databases">
        <title>Genomic and phenotypic characterization of Chloracidobacterium isolates provides evidence for multiple species.</title>
        <authorList>
            <person name="Saini M.K."/>
            <person name="Costas A.M.G."/>
            <person name="Tank M."/>
            <person name="Bryant D.A."/>
        </authorList>
    </citation>
    <scope>NUCLEOTIDE SEQUENCE [LARGE SCALE GENOMIC DNA]</scope>
    <source>
        <strain evidence="9 10">N</strain>
    </source>
</reference>
<dbReference type="PANTHER" id="PTHR30069">
    <property type="entry name" value="TONB-DEPENDENT OUTER MEMBRANE RECEPTOR"/>
    <property type="match status" value="1"/>
</dbReference>
<evidence type="ECO:0000313" key="9">
    <source>
        <dbReference type="EMBL" id="QUV95338.1"/>
    </source>
</evidence>
<keyword evidence="5" id="KW-0472">Membrane</keyword>
<keyword evidence="9" id="KW-0675">Receptor</keyword>
<evidence type="ECO:0000256" key="2">
    <source>
        <dbReference type="ARBA" id="ARBA00022448"/>
    </source>
</evidence>
<feature type="compositionally biased region" description="Low complexity" evidence="7">
    <location>
        <begin position="778"/>
        <end position="793"/>
    </location>
</feature>
<dbReference type="SUPFAM" id="SSF56935">
    <property type="entry name" value="Porins"/>
    <property type="match status" value="1"/>
</dbReference>
<organism evidence="9 10">
    <name type="scientific">Chloracidobacterium sp. N</name>
    <dbReference type="NCBI Taxonomy" id="2821540"/>
    <lineage>
        <taxon>Bacteria</taxon>
        <taxon>Pseudomonadati</taxon>
        <taxon>Acidobacteriota</taxon>
        <taxon>Terriglobia</taxon>
        <taxon>Terriglobales</taxon>
        <taxon>Acidobacteriaceae</taxon>
        <taxon>Chloracidobacterium</taxon>
        <taxon>Chloracidobacterium aggregatum</taxon>
    </lineage>
</organism>
<dbReference type="Gene3D" id="2.40.170.20">
    <property type="entry name" value="TonB-dependent receptor, beta-barrel domain"/>
    <property type="match status" value="1"/>
</dbReference>
<dbReference type="InterPro" id="IPR057601">
    <property type="entry name" value="Oar-like_b-barrel"/>
</dbReference>
<evidence type="ECO:0000259" key="8">
    <source>
        <dbReference type="Pfam" id="PF25183"/>
    </source>
</evidence>
<keyword evidence="2" id="KW-0813">Transport</keyword>
<evidence type="ECO:0000256" key="5">
    <source>
        <dbReference type="ARBA" id="ARBA00023136"/>
    </source>
</evidence>
<dbReference type="RefSeq" id="WP_211423568.1">
    <property type="nucleotide sequence ID" value="NZ_CP072643.1"/>
</dbReference>
<keyword evidence="10" id="KW-1185">Reference proteome</keyword>
<dbReference type="Pfam" id="PF13620">
    <property type="entry name" value="CarboxypepD_reg"/>
    <property type="match status" value="1"/>
</dbReference>
<dbReference type="InterPro" id="IPR008969">
    <property type="entry name" value="CarboxyPept-like_regulatory"/>
</dbReference>
<dbReference type="Pfam" id="PF25183">
    <property type="entry name" value="OMP_b-brl_4"/>
    <property type="match status" value="1"/>
</dbReference>
<evidence type="ECO:0000313" key="10">
    <source>
        <dbReference type="Proteomes" id="UP000677668"/>
    </source>
</evidence>
<keyword evidence="4" id="KW-0812">Transmembrane</keyword>
<feature type="region of interest" description="Disordered" evidence="7">
    <location>
        <begin position="774"/>
        <end position="800"/>
    </location>
</feature>
<sequence length="1057" mass="115965">MTNWMSRLVYAVVLVFGLVTAGYAQLDTGTITGTVSDESKAVVGNATVTVRNVRTGLTRTTQTDGDGRFRFSSLPIGSYELTVEATGQSKYVQQGIELLVNQVAVLEIGLKVAATQEVVTVTGDASILNTTNAEVSTRFDSQRLMNLPFATNGNVYNILLSVPGVSQLASGQTGFANGISFSSNGGRVRSNNFMVDGQDLNDPSVAGVQQPLNNPDLIQEVRIITSQFAPEFGRNSGSVVNMVTKSGSNEFHGSLFWFNNNNALNARSNLDKRAGRTEAPFRVENRIGGSLGGPIWRNKTFFFGTLQRWTDRALGSGFTLNGAPTEAGRQVLQSAAGNRPQVAALLRFLPAAQAPIGRSESFTIGNQTFTVPLGSLTGSASQKFDNWQWSTRIDHQFDERNRISGSFLFNDQLSAGFGQVTPPGLTTRVKSRQQALNLTWTHIFSPRWVNEFRAAYNRFNSVTNASDPSSQEIPSIEINSLGMLGFNSAASRTAIGLAVNLPQARTNNTYQFQDVMTYTVGNHTMKFGVEVTNRDVRSFFFPTIRGRLQYTTLQNFVNDVAQIAQINLPLRGGQAIQYYDFTDVFAFWQDEWRIRPNFTITYGLRYETPGNPMENLYRLNDRIVAANGNDPNFRLQERPGRDTNNFQPRFGFNWNPRTEAGGIWGAITGGDKLVVRGGYARTFDASFLNIALNVGTASPFAATVTLPSNGAFAALRAVQPFSGNPRLLAATIVAPDFRSPFSEQFSLEVQRELTRDVVMRVAYVGTKGTALFQTIDGNPNRPRTTPPTATDPNVRIDPTRGTVRSRANAASSIYHSLQISVDKRLSRNFSAGVHYTWSKFIDEASEIFNPSTGEIAIPQDSFNRRADRAVSSYDRTHRLTGNFVYELPFFREQQGAVGRLLGGWQTSGFITFQSGAPFTVLNGSDPLQSLAGINGLVGDPIRPNLNTTRNLSRLTVAEILRAGGASLFAPLRPGQRVGDAGRNILRADGIGNVDLSIAKNTRIVEGHNIQLRVDFFNMTNTRNFGIPNAIRTSAAFLNQWGTDGGNRRIVFALRYSF</sequence>
<evidence type="ECO:0000256" key="7">
    <source>
        <dbReference type="SAM" id="MobiDB-lite"/>
    </source>
</evidence>
<dbReference type="PANTHER" id="PTHR30069:SF46">
    <property type="entry name" value="OAR PROTEIN"/>
    <property type="match status" value="1"/>
</dbReference>
<dbReference type="EMBL" id="CP072643">
    <property type="protein sequence ID" value="QUV95338.1"/>
    <property type="molecule type" value="Genomic_DNA"/>
</dbReference>
<dbReference type="Proteomes" id="UP000677668">
    <property type="component" value="Chromosome 2"/>
</dbReference>
<dbReference type="Gene3D" id="2.170.130.10">
    <property type="entry name" value="TonB-dependent receptor, plug domain"/>
    <property type="match status" value="1"/>
</dbReference>
<evidence type="ECO:0000256" key="1">
    <source>
        <dbReference type="ARBA" id="ARBA00004571"/>
    </source>
</evidence>
<dbReference type="Gene3D" id="2.60.40.1120">
    <property type="entry name" value="Carboxypeptidase-like, regulatory domain"/>
    <property type="match status" value="1"/>
</dbReference>
<proteinExistence type="predicted"/>
<evidence type="ECO:0000256" key="3">
    <source>
        <dbReference type="ARBA" id="ARBA00022452"/>
    </source>
</evidence>
<dbReference type="SUPFAM" id="SSF49464">
    <property type="entry name" value="Carboxypeptidase regulatory domain-like"/>
    <property type="match status" value="1"/>
</dbReference>